<evidence type="ECO:0000313" key="8">
    <source>
        <dbReference type="Proteomes" id="UP000053695"/>
    </source>
</evidence>
<reference evidence="7 8" key="1">
    <citation type="journal article" date="2013" name="Genome Announc.">
        <title>Draft Genome Sequence of a Highly Flagellated, Fast-Swimming Archaeon, Methanocaldococcus villosus Strain KIN24-T80 (DSM 22612).</title>
        <authorList>
            <person name="Thennarasu S."/>
            <person name="Polireddy D."/>
            <person name="Antony A."/>
            <person name="Yada M.R."/>
            <person name="Algarawi S."/>
            <person name="Sivakumar N."/>
        </authorList>
    </citation>
    <scope>NUCLEOTIDE SEQUENCE [LARGE SCALE GENOMIC DNA]</scope>
    <source>
        <strain evidence="7 8">KIN24-T80</strain>
    </source>
</reference>
<dbReference type="GO" id="GO:0016491">
    <property type="term" value="F:oxidoreductase activity"/>
    <property type="evidence" value="ECO:0007669"/>
    <property type="project" value="InterPro"/>
</dbReference>
<comment type="similarity">
    <text evidence="1">Belongs to the desulfoferrodoxin family.</text>
</comment>
<evidence type="ECO:0000256" key="1">
    <source>
        <dbReference type="ARBA" id="ARBA00005941"/>
    </source>
</evidence>
<dbReference type="PATRIC" id="fig|1069083.5.peg.692"/>
<evidence type="ECO:0000256" key="5">
    <source>
        <dbReference type="ARBA" id="ARBA00023004"/>
    </source>
</evidence>
<evidence type="ECO:0000256" key="3">
    <source>
        <dbReference type="ARBA" id="ARBA00022723"/>
    </source>
</evidence>
<evidence type="ECO:0000256" key="4">
    <source>
        <dbReference type="ARBA" id="ARBA00022982"/>
    </source>
</evidence>
<dbReference type="PANTHER" id="PTHR36541:SF1">
    <property type="entry name" value="SUPEROXIDE REDUCTASE-RELATED"/>
    <property type="match status" value="1"/>
</dbReference>
<proteinExistence type="inferred from homology"/>
<dbReference type="RefSeq" id="WP_004591236.1">
    <property type="nucleotide sequence ID" value="NZ_APMM01000023.1"/>
</dbReference>
<keyword evidence="5" id="KW-0408">Iron</keyword>
<dbReference type="AlphaFoldDB" id="N6VYJ2"/>
<evidence type="ECO:0000313" key="7">
    <source>
        <dbReference type="EMBL" id="ENN96192.1"/>
    </source>
</evidence>
<dbReference type="PANTHER" id="PTHR36541">
    <property type="entry name" value="SUPEROXIDE REDUCTASE-RELATED"/>
    <property type="match status" value="1"/>
</dbReference>
<keyword evidence="3" id="KW-0479">Metal-binding</keyword>
<name>N6VYJ2_9EURY</name>
<sequence>MIVNVNKNNTDFERKHAPKIECKDVVKVNEIYEVKLYMEVEHPMEKEHYIQYIELYAEDYPLAKIFLTPYAKPEVTLKIKAPSEGHEGREFRLIAYAYCNLHGIWKSEKKIKIEG</sequence>
<dbReference type="InterPro" id="IPR051233">
    <property type="entry name" value="Desulfoferrodoxin_SOR"/>
</dbReference>
<dbReference type="InterPro" id="IPR036073">
    <property type="entry name" value="Desulfoferrodoxin_Fe-bd_dom_sf"/>
</dbReference>
<dbReference type="OrthoDB" id="30725at2157"/>
<keyword evidence="8" id="KW-1185">Reference proteome</keyword>
<dbReference type="InterPro" id="IPR002742">
    <property type="entry name" value="Desulfoferrodoxin_Fe-bd_dom"/>
</dbReference>
<dbReference type="SUPFAM" id="SSF49367">
    <property type="entry name" value="Superoxide reductase-like"/>
    <property type="match status" value="1"/>
</dbReference>
<feature type="domain" description="Desulfoferrodoxin ferrous iron-binding" evidence="6">
    <location>
        <begin position="10"/>
        <end position="107"/>
    </location>
</feature>
<dbReference type="EMBL" id="APMM01000023">
    <property type="protein sequence ID" value="ENN96192.1"/>
    <property type="molecule type" value="Genomic_DNA"/>
</dbReference>
<dbReference type="Proteomes" id="UP000053695">
    <property type="component" value="Unassembled WGS sequence"/>
</dbReference>
<keyword evidence="2" id="KW-0813">Transport</keyword>
<dbReference type="STRING" id="1069083.GCA_000371805_01393"/>
<accession>N6VYJ2</accession>
<comment type="caution">
    <text evidence="7">The sequence shown here is derived from an EMBL/GenBank/DDBJ whole genome shotgun (WGS) entry which is preliminary data.</text>
</comment>
<organism evidence="7 8">
    <name type="scientific">Methanocaldococcus villosus KIN24-T80</name>
    <dbReference type="NCBI Taxonomy" id="1069083"/>
    <lineage>
        <taxon>Archaea</taxon>
        <taxon>Methanobacteriati</taxon>
        <taxon>Methanobacteriota</taxon>
        <taxon>Methanomada group</taxon>
        <taxon>Methanococci</taxon>
        <taxon>Methanococcales</taxon>
        <taxon>Methanocaldococcaceae</taxon>
        <taxon>Methanocaldococcus</taxon>
    </lineage>
</organism>
<dbReference type="NCBIfam" id="TIGR00332">
    <property type="entry name" value="neela_ferrous"/>
    <property type="match status" value="1"/>
</dbReference>
<dbReference type="Gene3D" id="2.60.40.730">
    <property type="entry name" value="SOR catalytic domain"/>
    <property type="match status" value="1"/>
</dbReference>
<protein>
    <submittedName>
        <fullName evidence="7">Desulfoferrodoxin ferrous iron-binding region</fullName>
    </submittedName>
</protein>
<evidence type="ECO:0000256" key="2">
    <source>
        <dbReference type="ARBA" id="ARBA00022448"/>
    </source>
</evidence>
<dbReference type="GO" id="GO:0005506">
    <property type="term" value="F:iron ion binding"/>
    <property type="evidence" value="ECO:0007669"/>
    <property type="project" value="InterPro"/>
</dbReference>
<keyword evidence="4" id="KW-0249">Electron transport</keyword>
<evidence type="ECO:0000259" key="6">
    <source>
        <dbReference type="Pfam" id="PF01880"/>
    </source>
</evidence>
<gene>
    <name evidence="7" type="ORF">J422_03548</name>
</gene>
<dbReference type="Pfam" id="PF01880">
    <property type="entry name" value="Desulfoferrodox"/>
    <property type="match status" value="1"/>
</dbReference>